<dbReference type="RefSeq" id="WP_183413301.1">
    <property type="nucleotide sequence ID" value="NZ_JACHYB010000001.1"/>
</dbReference>
<comment type="caution">
    <text evidence="6">The sequence shown here is derived from an EMBL/GenBank/DDBJ whole genome shotgun (WGS) entry which is preliminary data.</text>
</comment>
<evidence type="ECO:0000259" key="4">
    <source>
        <dbReference type="Pfam" id="PF02563"/>
    </source>
</evidence>
<evidence type="ECO:0000256" key="3">
    <source>
        <dbReference type="SAM" id="SignalP"/>
    </source>
</evidence>
<dbReference type="AlphaFoldDB" id="A0A7W5DSQ3"/>
<evidence type="ECO:0000256" key="2">
    <source>
        <dbReference type="SAM" id="Phobius"/>
    </source>
</evidence>
<evidence type="ECO:0000313" key="7">
    <source>
        <dbReference type="Proteomes" id="UP000544222"/>
    </source>
</evidence>
<evidence type="ECO:0000259" key="5">
    <source>
        <dbReference type="Pfam" id="PF10531"/>
    </source>
</evidence>
<keyword evidence="2" id="KW-1133">Transmembrane helix</keyword>
<dbReference type="Gene3D" id="3.10.560.10">
    <property type="entry name" value="Outer membrane lipoprotein wza domain like"/>
    <property type="match status" value="1"/>
</dbReference>
<evidence type="ECO:0000256" key="1">
    <source>
        <dbReference type="ARBA" id="ARBA00022729"/>
    </source>
</evidence>
<sequence>MKKLLLLIVIPTLLLSCASNKNIPYFRDIPLNAHLMSDTTLLPPDVHIVIGDALSITVATIDPTASLPFNLPIASYVAPGSEQLYSTPNFQPYIVDNSGMITFPVIGKIHVAGLNKDEVVHLLKQKLLPYLKNPVVVLQIMNFKVTVLGEVNHPGTYTIPNNQVTILQALGYAGDMTVFGKRSNVLLVRDYDGKKEYVRINFNKSALLNSPYYYLHQNDVLYVEPNSTKIINADNQNTSLYISVISTLVTTIAVLVSLFRK</sequence>
<feature type="signal peptide" evidence="3">
    <location>
        <begin position="1"/>
        <end position="21"/>
    </location>
</feature>
<dbReference type="Pfam" id="PF10531">
    <property type="entry name" value="SLBB"/>
    <property type="match status" value="1"/>
</dbReference>
<keyword evidence="2" id="KW-0812">Transmembrane</keyword>
<dbReference type="PANTHER" id="PTHR33619">
    <property type="entry name" value="POLYSACCHARIDE EXPORT PROTEIN GFCE-RELATED"/>
    <property type="match status" value="1"/>
</dbReference>
<dbReference type="PROSITE" id="PS51257">
    <property type="entry name" value="PROKAR_LIPOPROTEIN"/>
    <property type="match status" value="1"/>
</dbReference>
<dbReference type="Proteomes" id="UP000544222">
    <property type="component" value="Unassembled WGS sequence"/>
</dbReference>
<accession>A0A7W5DSQ3</accession>
<feature type="transmembrane region" description="Helical" evidence="2">
    <location>
        <begin position="240"/>
        <end position="259"/>
    </location>
</feature>
<gene>
    <name evidence="6" type="ORF">FHX64_001706</name>
</gene>
<dbReference type="InterPro" id="IPR049712">
    <property type="entry name" value="Poly_export"/>
</dbReference>
<dbReference type="GO" id="GO:0015159">
    <property type="term" value="F:polysaccharide transmembrane transporter activity"/>
    <property type="evidence" value="ECO:0007669"/>
    <property type="project" value="InterPro"/>
</dbReference>
<reference evidence="6 7" key="1">
    <citation type="submission" date="2020-08" db="EMBL/GenBank/DDBJ databases">
        <title>Genomic Encyclopedia of Type Strains, Phase IV (KMG-IV): sequencing the most valuable type-strain genomes for metagenomic binning, comparative biology and taxonomic classification.</title>
        <authorList>
            <person name="Goeker M."/>
        </authorList>
    </citation>
    <scope>NUCLEOTIDE SEQUENCE [LARGE SCALE GENOMIC DNA]</scope>
    <source>
        <strain evidence="6 7">DSM 27471</strain>
    </source>
</reference>
<dbReference type="Pfam" id="PF02563">
    <property type="entry name" value="Poly_export"/>
    <property type="match status" value="1"/>
</dbReference>
<keyword evidence="1 3" id="KW-0732">Signal</keyword>
<keyword evidence="7" id="KW-1185">Reference proteome</keyword>
<dbReference type="InterPro" id="IPR003715">
    <property type="entry name" value="Poly_export_N"/>
</dbReference>
<dbReference type="InterPro" id="IPR019554">
    <property type="entry name" value="Soluble_ligand-bd"/>
</dbReference>
<protein>
    <submittedName>
        <fullName evidence="6">Polysaccharide export outer membrane protein</fullName>
    </submittedName>
</protein>
<dbReference type="PANTHER" id="PTHR33619:SF3">
    <property type="entry name" value="POLYSACCHARIDE EXPORT PROTEIN GFCE-RELATED"/>
    <property type="match status" value="1"/>
</dbReference>
<feature type="domain" description="Soluble ligand binding" evidence="5">
    <location>
        <begin position="144"/>
        <end position="197"/>
    </location>
</feature>
<keyword evidence="2" id="KW-0472">Membrane</keyword>
<evidence type="ECO:0000313" key="6">
    <source>
        <dbReference type="EMBL" id="MBB3187543.1"/>
    </source>
</evidence>
<feature type="domain" description="Polysaccharide export protein N-terminal" evidence="4">
    <location>
        <begin position="43"/>
        <end position="140"/>
    </location>
</feature>
<organism evidence="6 7">
    <name type="scientific">Microbacter margulisiae</name>
    <dbReference type="NCBI Taxonomy" id="1350067"/>
    <lineage>
        <taxon>Bacteria</taxon>
        <taxon>Pseudomonadati</taxon>
        <taxon>Bacteroidota</taxon>
        <taxon>Bacteroidia</taxon>
        <taxon>Bacteroidales</taxon>
        <taxon>Porphyromonadaceae</taxon>
        <taxon>Microbacter</taxon>
    </lineage>
</organism>
<dbReference type="EMBL" id="JACHYB010000001">
    <property type="protein sequence ID" value="MBB3187543.1"/>
    <property type="molecule type" value="Genomic_DNA"/>
</dbReference>
<feature type="chain" id="PRO_5031394516" evidence="3">
    <location>
        <begin position="22"/>
        <end position="261"/>
    </location>
</feature>
<proteinExistence type="predicted"/>
<name>A0A7W5DSQ3_9PORP</name>